<dbReference type="GO" id="GO:0005524">
    <property type="term" value="F:ATP binding"/>
    <property type="evidence" value="ECO:0007669"/>
    <property type="project" value="UniProtKB-UniRule"/>
</dbReference>
<dbReference type="InterPro" id="IPR017953">
    <property type="entry name" value="Carbohydrate_kinase_pred_CS"/>
</dbReference>
<dbReference type="EMBL" id="DSLG01000003">
    <property type="protein sequence ID" value="HEA86956.1"/>
    <property type="molecule type" value="Genomic_DNA"/>
</dbReference>
<dbReference type="PROSITE" id="PS51383">
    <property type="entry name" value="YJEF_C_3"/>
    <property type="match status" value="1"/>
</dbReference>
<dbReference type="HAMAP" id="MF_01966">
    <property type="entry name" value="NADHX_epimerase"/>
    <property type="match status" value="1"/>
</dbReference>
<dbReference type="GO" id="GO:0046872">
    <property type="term" value="F:metal ion binding"/>
    <property type="evidence" value="ECO:0007669"/>
    <property type="project" value="UniProtKB-UniRule"/>
</dbReference>
<dbReference type="Gene3D" id="3.40.1190.20">
    <property type="match status" value="1"/>
</dbReference>
<comment type="catalytic activity">
    <reaction evidence="16 17 19">
        <text>(6S)-NADPHX + ADP = AMP + phosphate + NADPH + H(+)</text>
        <dbReference type="Rhea" id="RHEA:32235"/>
        <dbReference type="ChEBI" id="CHEBI:15378"/>
        <dbReference type="ChEBI" id="CHEBI:43474"/>
        <dbReference type="ChEBI" id="CHEBI:57783"/>
        <dbReference type="ChEBI" id="CHEBI:64076"/>
        <dbReference type="ChEBI" id="CHEBI:456215"/>
        <dbReference type="ChEBI" id="CHEBI:456216"/>
        <dbReference type="EC" id="4.2.1.136"/>
    </reaction>
</comment>
<dbReference type="PANTHER" id="PTHR12592">
    <property type="entry name" value="ATP-DEPENDENT (S)-NAD(P)H-HYDRATE DEHYDRATASE FAMILY MEMBER"/>
    <property type="match status" value="1"/>
</dbReference>
<keyword evidence="11 18" id="KW-0413">Isomerase</keyword>
<feature type="binding site" evidence="17">
    <location>
        <position position="334"/>
    </location>
    <ligand>
        <name>(6S)-NADPHX</name>
        <dbReference type="ChEBI" id="CHEBI:64076"/>
    </ligand>
</feature>
<dbReference type="InterPro" id="IPR000631">
    <property type="entry name" value="CARKD"/>
</dbReference>
<evidence type="ECO:0000256" key="19">
    <source>
        <dbReference type="PIRNR" id="PIRNR017184"/>
    </source>
</evidence>
<evidence type="ECO:0000256" key="9">
    <source>
        <dbReference type="ARBA" id="ARBA00022958"/>
    </source>
</evidence>
<dbReference type="GO" id="GO:0110051">
    <property type="term" value="P:metabolite repair"/>
    <property type="evidence" value="ECO:0007669"/>
    <property type="project" value="TreeGrafter"/>
</dbReference>
<dbReference type="GO" id="GO:0052855">
    <property type="term" value="F:ADP-dependent NAD(P)H-hydrate dehydratase activity"/>
    <property type="evidence" value="ECO:0007669"/>
    <property type="project" value="UniProtKB-UniRule"/>
</dbReference>
<evidence type="ECO:0000256" key="11">
    <source>
        <dbReference type="ARBA" id="ARBA00023235"/>
    </source>
</evidence>
<evidence type="ECO:0000256" key="13">
    <source>
        <dbReference type="ARBA" id="ARBA00023268"/>
    </source>
</evidence>
<keyword evidence="8 17" id="KW-0521">NADP</keyword>
<dbReference type="GO" id="GO:0046496">
    <property type="term" value="P:nicotinamide nucleotide metabolic process"/>
    <property type="evidence" value="ECO:0007669"/>
    <property type="project" value="UniProtKB-UniRule"/>
</dbReference>
<comment type="similarity">
    <text evidence="18">Belongs to the NnrE/AIBP family.</text>
</comment>
<comment type="cofactor">
    <cofactor evidence="17">
        <name>Mg(2+)</name>
        <dbReference type="ChEBI" id="CHEBI:18420"/>
    </cofactor>
</comment>
<evidence type="ECO:0000259" key="20">
    <source>
        <dbReference type="PROSITE" id="PS51383"/>
    </source>
</evidence>
<name>A0A7C3ELK9_UNCW3</name>
<dbReference type="FunFam" id="3.40.50.10260:FF:000003">
    <property type="entry name" value="Multifunctional fusion protein"/>
    <property type="match status" value="1"/>
</dbReference>
<feature type="binding site" evidence="18">
    <location>
        <position position="61"/>
    </location>
    <ligand>
        <name>K(+)</name>
        <dbReference type="ChEBI" id="CHEBI:29103"/>
    </ligand>
</feature>
<proteinExistence type="inferred from homology"/>
<dbReference type="CDD" id="cd01171">
    <property type="entry name" value="YXKO-related"/>
    <property type="match status" value="1"/>
</dbReference>
<comment type="catalytic activity">
    <reaction evidence="15 17 19">
        <text>(6S)-NADHX + ADP = AMP + phosphate + NADH + H(+)</text>
        <dbReference type="Rhea" id="RHEA:32223"/>
        <dbReference type="ChEBI" id="CHEBI:15378"/>
        <dbReference type="ChEBI" id="CHEBI:43474"/>
        <dbReference type="ChEBI" id="CHEBI:57945"/>
        <dbReference type="ChEBI" id="CHEBI:64074"/>
        <dbReference type="ChEBI" id="CHEBI:456215"/>
        <dbReference type="ChEBI" id="CHEBI:456216"/>
        <dbReference type="EC" id="4.2.1.136"/>
    </reaction>
</comment>
<evidence type="ECO:0000256" key="7">
    <source>
        <dbReference type="ARBA" id="ARBA00022840"/>
    </source>
</evidence>
<comment type="similarity">
    <text evidence="3 19">In the N-terminal section; belongs to the NnrE/AIBP family.</text>
</comment>
<keyword evidence="6 17" id="KW-0547">Nucleotide-binding</keyword>
<keyword evidence="7 17" id="KW-0067">ATP-binding</keyword>
<keyword evidence="10 17" id="KW-0520">NAD</keyword>
<dbReference type="SUPFAM" id="SSF64153">
    <property type="entry name" value="YjeF N-terminal domain-like"/>
    <property type="match status" value="1"/>
</dbReference>
<feature type="binding site" evidence="17">
    <location>
        <position position="385"/>
    </location>
    <ligand>
        <name>(6S)-NADPHX</name>
        <dbReference type="ChEBI" id="CHEBI:64076"/>
    </ligand>
</feature>
<feature type="binding site" evidence="17">
    <location>
        <position position="452"/>
    </location>
    <ligand>
        <name>(6S)-NADPHX</name>
        <dbReference type="ChEBI" id="CHEBI:64076"/>
    </ligand>
</feature>
<evidence type="ECO:0000256" key="15">
    <source>
        <dbReference type="ARBA" id="ARBA00048238"/>
    </source>
</evidence>
<evidence type="ECO:0000313" key="22">
    <source>
        <dbReference type="EMBL" id="HEA86956.1"/>
    </source>
</evidence>
<dbReference type="NCBIfam" id="TIGR00196">
    <property type="entry name" value="yjeF_cterm"/>
    <property type="match status" value="1"/>
</dbReference>
<dbReference type="EC" id="5.1.99.6" evidence="19"/>
<evidence type="ECO:0000256" key="17">
    <source>
        <dbReference type="HAMAP-Rule" id="MF_01965"/>
    </source>
</evidence>
<keyword evidence="9 18" id="KW-0630">Potassium</keyword>
<dbReference type="Gene3D" id="3.40.50.10260">
    <property type="entry name" value="YjeF N-terminal domain"/>
    <property type="match status" value="1"/>
</dbReference>
<dbReference type="AlphaFoldDB" id="A0A7C3ELK9"/>
<comment type="similarity">
    <text evidence="4 19">In the C-terminal section; belongs to the NnrD/CARKD family.</text>
</comment>
<evidence type="ECO:0000256" key="8">
    <source>
        <dbReference type="ARBA" id="ARBA00022857"/>
    </source>
</evidence>
<feature type="binding site" evidence="17">
    <location>
        <position position="263"/>
    </location>
    <ligand>
        <name>(6S)-NADPHX</name>
        <dbReference type="ChEBI" id="CHEBI:64076"/>
    </ligand>
</feature>
<dbReference type="InterPro" id="IPR030677">
    <property type="entry name" value="Nnr"/>
</dbReference>
<keyword evidence="5 18" id="KW-0479">Metal-binding</keyword>
<evidence type="ECO:0000256" key="1">
    <source>
        <dbReference type="ARBA" id="ARBA00000013"/>
    </source>
</evidence>
<dbReference type="EC" id="4.2.1.136" evidence="19"/>
<dbReference type="PANTHER" id="PTHR12592:SF0">
    <property type="entry name" value="ATP-DEPENDENT (S)-NAD(P)H-HYDRATE DEHYDRATASE"/>
    <property type="match status" value="1"/>
</dbReference>
<dbReference type="EMBL" id="DSTU01000003">
    <property type="protein sequence ID" value="HFJ53355.1"/>
    <property type="molecule type" value="Genomic_DNA"/>
</dbReference>
<gene>
    <name evidence="18" type="primary">nnrE</name>
    <name evidence="17" type="synonym">nnrD</name>
    <name evidence="22" type="ORF">ENP94_02980</name>
    <name evidence="23" type="ORF">ENS16_01525</name>
</gene>
<dbReference type="InterPro" id="IPR004443">
    <property type="entry name" value="YjeF_N_dom"/>
</dbReference>
<dbReference type="SUPFAM" id="SSF53613">
    <property type="entry name" value="Ribokinase-like"/>
    <property type="match status" value="1"/>
</dbReference>
<comment type="function">
    <text evidence="14 19">Bifunctional enzyme that catalyzes the epimerization of the S- and R-forms of NAD(P)HX and the dehydration of the S-form of NAD(P)HX at the expense of ADP, which is converted to AMP. This allows the repair of both epimers of NAD(P)HX, a damaged form of NAD(P)H that is a result of enzymatic or heat-dependent hydration.</text>
</comment>
<feature type="binding site" evidence="18">
    <location>
        <begin position="133"/>
        <end position="139"/>
    </location>
    <ligand>
        <name>(6S)-NADPHX</name>
        <dbReference type="ChEBI" id="CHEBI:64076"/>
    </ligand>
</feature>
<evidence type="ECO:0000256" key="3">
    <source>
        <dbReference type="ARBA" id="ARBA00006001"/>
    </source>
</evidence>
<comment type="function">
    <text evidence="18">Catalyzes the epimerization of the S- and R-forms of NAD(P)HX, a damaged form of NAD(P)H that is a result of enzymatic or heat-dependent hydration. This is a prerequisite for the S-specific NAD(P)H-hydrate dehydratase to allow the repair of both epimers of NAD(P)HX.</text>
</comment>
<comment type="cofactor">
    <cofactor evidence="18 19">
        <name>K(+)</name>
        <dbReference type="ChEBI" id="CHEBI:29103"/>
    </cofactor>
    <text evidence="18 19">Binds 1 potassium ion per subunit.</text>
</comment>
<comment type="catalytic activity">
    <reaction evidence="2 18 19">
        <text>(6R)-NADPHX = (6S)-NADPHX</text>
        <dbReference type="Rhea" id="RHEA:32227"/>
        <dbReference type="ChEBI" id="CHEBI:64076"/>
        <dbReference type="ChEBI" id="CHEBI:64077"/>
        <dbReference type="EC" id="5.1.99.6"/>
    </reaction>
</comment>
<dbReference type="GO" id="GO:0052856">
    <property type="term" value="F:NAD(P)HX epimerase activity"/>
    <property type="evidence" value="ECO:0007669"/>
    <property type="project" value="UniProtKB-UniRule"/>
</dbReference>
<comment type="function">
    <text evidence="17">Catalyzes the dehydration of the S-form of NAD(P)HX at the expense of ADP, which is converted to AMP. Together with NAD(P)HX epimerase, which catalyzes the epimerization of the S- and R-forms, the enzyme allows the repair of both epimers of NAD(P)HX, a damaged form of NAD(P)H that is a result of enzymatic or heat-dependent hydration.</text>
</comment>
<feature type="binding site" evidence="18">
    <location>
        <position position="162"/>
    </location>
    <ligand>
        <name>(6S)-NADPHX</name>
        <dbReference type="ChEBI" id="CHEBI:64076"/>
    </ligand>
</feature>
<feature type="binding site" evidence="18">
    <location>
        <begin position="60"/>
        <end position="64"/>
    </location>
    <ligand>
        <name>(6S)-NADPHX</name>
        <dbReference type="ChEBI" id="CHEBI:64076"/>
    </ligand>
</feature>
<evidence type="ECO:0000259" key="21">
    <source>
        <dbReference type="PROSITE" id="PS51385"/>
    </source>
</evidence>
<feature type="domain" description="YjeF N-terminal" evidence="21">
    <location>
        <begin position="10"/>
        <end position="219"/>
    </location>
</feature>
<dbReference type="PROSITE" id="PS01050">
    <property type="entry name" value="YJEF_C_2"/>
    <property type="match status" value="1"/>
</dbReference>
<evidence type="ECO:0000256" key="5">
    <source>
        <dbReference type="ARBA" id="ARBA00022723"/>
    </source>
</evidence>
<evidence type="ECO:0000256" key="16">
    <source>
        <dbReference type="ARBA" id="ARBA00049209"/>
    </source>
</evidence>
<feature type="binding site" evidence="18">
    <location>
        <position position="165"/>
    </location>
    <ligand>
        <name>K(+)</name>
        <dbReference type="ChEBI" id="CHEBI:29103"/>
    </ligand>
</feature>
<feature type="binding site" evidence="17">
    <location>
        <position position="451"/>
    </location>
    <ligand>
        <name>AMP</name>
        <dbReference type="ChEBI" id="CHEBI:456215"/>
    </ligand>
</feature>
<feature type="domain" description="YjeF C-terminal" evidence="20">
    <location>
        <begin position="228"/>
        <end position="511"/>
    </location>
</feature>
<dbReference type="Pfam" id="PF01256">
    <property type="entry name" value="Carb_kinase"/>
    <property type="match status" value="1"/>
</dbReference>
<evidence type="ECO:0000256" key="4">
    <source>
        <dbReference type="ARBA" id="ARBA00009524"/>
    </source>
</evidence>
<evidence type="ECO:0000256" key="2">
    <source>
        <dbReference type="ARBA" id="ARBA00000909"/>
    </source>
</evidence>
<feature type="binding site" evidence="17">
    <location>
        <begin position="422"/>
        <end position="426"/>
    </location>
    <ligand>
        <name>AMP</name>
        <dbReference type="ChEBI" id="CHEBI:456215"/>
    </ligand>
</feature>
<reference evidence="23" key="1">
    <citation type="journal article" date="2020" name="mSystems">
        <title>Genome- and Community-Level Interaction Insights into Carbon Utilization and Element Cycling Functions of Hydrothermarchaeota in Hydrothermal Sediment.</title>
        <authorList>
            <person name="Zhou Z."/>
            <person name="Liu Y."/>
            <person name="Xu W."/>
            <person name="Pan J."/>
            <person name="Luo Z.H."/>
            <person name="Li M."/>
        </authorList>
    </citation>
    <scope>NUCLEOTIDE SEQUENCE [LARGE SCALE GENOMIC DNA]</scope>
    <source>
        <strain evidence="22">SpSt-265</strain>
        <strain evidence="23">SpSt-465</strain>
    </source>
</reference>
<comment type="catalytic activity">
    <reaction evidence="1 18 19">
        <text>(6R)-NADHX = (6S)-NADHX</text>
        <dbReference type="Rhea" id="RHEA:32215"/>
        <dbReference type="ChEBI" id="CHEBI:64074"/>
        <dbReference type="ChEBI" id="CHEBI:64075"/>
        <dbReference type="EC" id="5.1.99.6"/>
    </reaction>
</comment>
<evidence type="ECO:0000313" key="23">
    <source>
        <dbReference type="EMBL" id="HFJ53355.1"/>
    </source>
</evidence>
<keyword evidence="13" id="KW-0511">Multifunctional enzyme</keyword>
<comment type="subunit">
    <text evidence="17">Homotetramer.</text>
</comment>
<evidence type="ECO:0000256" key="12">
    <source>
        <dbReference type="ARBA" id="ARBA00023239"/>
    </source>
</evidence>
<evidence type="ECO:0000256" key="6">
    <source>
        <dbReference type="ARBA" id="ARBA00022741"/>
    </source>
</evidence>
<protein>
    <recommendedName>
        <fullName evidence="19">Bifunctional NAD(P)H-hydrate repair enzyme</fullName>
    </recommendedName>
    <alternativeName>
        <fullName evidence="19">Nicotinamide nucleotide repair protein</fullName>
    </alternativeName>
    <domain>
        <recommendedName>
            <fullName evidence="19">ADP-dependent (S)-NAD(P)H-hydrate dehydratase</fullName>
            <ecNumber evidence="19">4.2.1.136</ecNumber>
        </recommendedName>
        <alternativeName>
            <fullName evidence="19">ADP-dependent NAD(P)HX dehydratase</fullName>
        </alternativeName>
    </domain>
    <domain>
        <recommendedName>
            <fullName evidence="19">NAD(P)H-hydrate epimerase</fullName>
            <ecNumber evidence="19">5.1.99.6</ecNumber>
        </recommendedName>
    </domain>
</protein>
<evidence type="ECO:0000256" key="18">
    <source>
        <dbReference type="HAMAP-Rule" id="MF_01966"/>
    </source>
</evidence>
<dbReference type="HAMAP" id="MF_01965">
    <property type="entry name" value="NADHX_dehydratase"/>
    <property type="match status" value="1"/>
</dbReference>
<feature type="binding site" evidence="18">
    <location>
        <position position="129"/>
    </location>
    <ligand>
        <name>K(+)</name>
        <dbReference type="ChEBI" id="CHEBI:29103"/>
    </ligand>
</feature>
<feature type="binding site" evidence="18">
    <location>
        <position position="144"/>
    </location>
    <ligand>
        <name>(6S)-NADPHX</name>
        <dbReference type="ChEBI" id="CHEBI:64076"/>
    </ligand>
</feature>
<comment type="similarity">
    <text evidence="17">Belongs to the NnrD/CARKD family.</text>
</comment>
<comment type="caution">
    <text evidence="23">The sequence shown here is derived from an EMBL/GenBank/DDBJ whole genome shotgun (WGS) entry which is preliminary data.</text>
</comment>
<evidence type="ECO:0000256" key="10">
    <source>
        <dbReference type="ARBA" id="ARBA00023027"/>
    </source>
</evidence>
<evidence type="ECO:0000256" key="14">
    <source>
        <dbReference type="ARBA" id="ARBA00025153"/>
    </source>
</evidence>
<dbReference type="InterPro" id="IPR036652">
    <property type="entry name" value="YjeF_N_dom_sf"/>
</dbReference>
<accession>A0A7C3ELK9</accession>
<dbReference type="PROSITE" id="PS51385">
    <property type="entry name" value="YJEF_N"/>
    <property type="match status" value="1"/>
</dbReference>
<dbReference type="PIRSF" id="PIRSF017184">
    <property type="entry name" value="Nnr"/>
    <property type="match status" value="1"/>
</dbReference>
<keyword evidence="12 17" id="KW-0456">Lyase</keyword>
<organism evidence="23">
    <name type="scientific">candidate division WOR-3 bacterium</name>
    <dbReference type="NCBI Taxonomy" id="2052148"/>
    <lineage>
        <taxon>Bacteria</taxon>
        <taxon>Bacteria division WOR-3</taxon>
    </lineage>
</organism>
<sequence>MLPVVTGRQMQQIDRQAMENWGISGLVLMENAGRSVADILATEIPEFSRRRFLVVCGKGNNGGDGLVVTRHLLNRNLQVECAVLGKITELKGDARTNAQILLNAGFPLVEITAPEQLSCLLSGEKVIIDAIFGTGLSSPPAGIYARAIELINQSGARVVSVDVPSGVNADTGEVLEPAVRARITITMALPKLGLLLYPGRNCTGKLLIADIGIPRKLLQEAGDTFLVDADSVRKLLPFRPPDGHKGTFGTCLLVCGSRGFTGAASLTAMAAVRAGAGLVRLAYPESLSPVIESAVLEPVKHPLPETGEKTLSLRALEPLAQLAAGADAVAIGPGISTHPETRQLLLELLPGIEKPLVLDADGLNNLAGETTLLSRLKPPVILTPHPGELSRLTGIPVQEVNRRRVEIAREFSSQHNLFLVLKGAPTVVAAPDRRVFINPTGNSGLGSGGTGDVLTGLIAGLLAQGASPLNAAIGAVFVHGLAADIGASRLTEYSLAAEDLLSLIPQALHQLLTATGA</sequence>
<dbReference type="NCBIfam" id="TIGR00197">
    <property type="entry name" value="yjeF_nterm"/>
    <property type="match status" value="1"/>
</dbReference>
<dbReference type="InterPro" id="IPR029056">
    <property type="entry name" value="Ribokinase-like"/>
</dbReference>
<dbReference type="Pfam" id="PF03853">
    <property type="entry name" value="YjeF_N"/>
    <property type="match status" value="1"/>
</dbReference>